<gene>
    <name evidence="3" type="ORF">EV702DRAFT_1190880</name>
</gene>
<organism evidence="3 4">
    <name type="scientific">Suillus placidus</name>
    <dbReference type="NCBI Taxonomy" id="48579"/>
    <lineage>
        <taxon>Eukaryota</taxon>
        <taxon>Fungi</taxon>
        <taxon>Dikarya</taxon>
        <taxon>Basidiomycota</taxon>
        <taxon>Agaricomycotina</taxon>
        <taxon>Agaricomycetes</taxon>
        <taxon>Agaricomycetidae</taxon>
        <taxon>Boletales</taxon>
        <taxon>Suillineae</taxon>
        <taxon>Suillaceae</taxon>
        <taxon>Suillus</taxon>
    </lineage>
</organism>
<evidence type="ECO:0000256" key="1">
    <source>
        <dbReference type="SAM" id="MobiDB-lite"/>
    </source>
</evidence>
<dbReference type="EMBL" id="JABBWD010000001">
    <property type="protein sequence ID" value="KAG1783866.1"/>
    <property type="molecule type" value="Genomic_DNA"/>
</dbReference>
<sequence length="318" mass="34559">MKAREYCCCAIPLVKAGIYTTLLEQFSLGIIIGTLSIGTPSSESLPTSDFKCVTRLCVVVGAATPSYAPSLLAAVCYVGAAIQVLGFIGVFKEKPILFRRYATLHSLISLVAFAIAAAWVIVSATRHSTALTNCENKYYPTAPNGSNTTEGQTVCGIITWVDVGLMAGAWVFFALVQAYLLFVVSSYGTAQRRDYEKYDALNDTTKPLTDNIPMSDRGDPWDYRASAEYEDGRGHMRNASAASTMNVPLQKERYADGQSYLTPTYPPQPQFERQQSTRTAPSSTHIQSPQPAPYANNYYDADSPAGQPAPTQAHPGVY</sequence>
<keyword evidence="2" id="KW-1133">Transmembrane helix</keyword>
<keyword evidence="4" id="KW-1185">Reference proteome</keyword>
<dbReference type="AlphaFoldDB" id="A0A9P7A9E3"/>
<feature type="transmembrane region" description="Helical" evidence="2">
    <location>
        <begin position="169"/>
        <end position="188"/>
    </location>
</feature>
<feature type="transmembrane region" description="Helical" evidence="2">
    <location>
        <begin position="71"/>
        <end position="91"/>
    </location>
</feature>
<feature type="compositionally biased region" description="Polar residues" evidence="1">
    <location>
        <begin position="271"/>
        <end position="289"/>
    </location>
</feature>
<comment type="caution">
    <text evidence="3">The sequence shown here is derived from an EMBL/GenBank/DDBJ whole genome shotgun (WGS) entry which is preliminary data.</text>
</comment>
<keyword evidence="2" id="KW-0812">Transmembrane</keyword>
<evidence type="ECO:0000313" key="4">
    <source>
        <dbReference type="Proteomes" id="UP000714275"/>
    </source>
</evidence>
<feature type="transmembrane region" description="Helical" evidence="2">
    <location>
        <begin position="103"/>
        <end position="122"/>
    </location>
</feature>
<proteinExistence type="predicted"/>
<feature type="region of interest" description="Disordered" evidence="1">
    <location>
        <begin position="258"/>
        <end position="318"/>
    </location>
</feature>
<evidence type="ECO:0000256" key="2">
    <source>
        <dbReference type="SAM" id="Phobius"/>
    </source>
</evidence>
<evidence type="ECO:0000313" key="3">
    <source>
        <dbReference type="EMBL" id="KAG1783866.1"/>
    </source>
</evidence>
<dbReference type="OrthoDB" id="2552042at2759"/>
<keyword evidence="2" id="KW-0472">Membrane</keyword>
<accession>A0A9P7A9E3</accession>
<reference evidence="3" key="1">
    <citation type="journal article" date="2020" name="New Phytol.">
        <title>Comparative genomics reveals dynamic genome evolution in host specialist ectomycorrhizal fungi.</title>
        <authorList>
            <person name="Lofgren L.A."/>
            <person name="Nguyen N.H."/>
            <person name="Vilgalys R."/>
            <person name="Ruytinx J."/>
            <person name="Liao H.L."/>
            <person name="Branco S."/>
            <person name="Kuo A."/>
            <person name="LaButti K."/>
            <person name="Lipzen A."/>
            <person name="Andreopoulos W."/>
            <person name="Pangilinan J."/>
            <person name="Riley R."/>
            <person name="Hundley H."/>
            <person name="Na H."/>
            <person name="Barry K."/>
            <person name="Grigoriev I.V."/>
            <person name="Stajich J.E."/>
            <person name="Kennedy P.G."/>
        </authorList>
    </citation>
    <scope>NUCLEOTIDE SEQUENCE</scope>
    <source>
        <strain evidence="3">DOB743</strain>
    </source>
</reference>
<dbReference type="Proteomes" id="UP000714275">
    <property type="component" value="Unassembled WGS sequence"/>
</dbReference>
<name>A0A9P7A9E3_9AGAM</name>
<protein>
    <submittedName>
        <fullName evidence="3">Uncharacterized protein</fullName>
    </submittedName>
</protein>